<dbReference type="Gene3D" id="3.30.200.20">
    <property type="entry name" value="Phosphorylase Kinase, domain 1"/>
    <property type="match status" value="1"/>
</dbReference>
<evidence type="ECO:0000313" key="13">
    <source>
        <dbReference type="RefSeq" id="XP_021835762.1"/>
    </source>
</evidence>
<dbReference type="Gene3D" id="1.10.510.10">
    <property type="entry name" value="Transferase(Phosphotransferase) domain 1"/>
    <property type="match status" value="1"/>
</dbReference>
<reference evidence="13" key="2">
    <citation type="submission" date="2025-08" db="UniProtKB">
        <authorList>
            <consortium name="RefSeq"/>
        </authorList>
    </citation>
    <scope>IDENTIFICATION</scope>
    <source>
        <tissue evidence="13">Leaf</tissue>
    </source>
</reference>
<sequence length="649" mass="69817">MSAVRFLLLLLCLSLSPPCSVSITEAEALLAFKTSLSNTALLDSWKPNSDPCKDKWEGVFCKEGNPAMIIRLHLTRMSLSGSIDVDSLATFTKLKTLSLSNNSFSGPLPPFNLLKGLRSLYISSNKFSGEIPGDFFADTTLRRIWLSDNEFSGKIPESLGKLSGLMALHLERNKFNGPIPDISQETLTELDMSGNMLQGQVPTSMVRYGVGAFKDNSGLCGPPMGKECRGLRNKGGNGKVTIGIMVGIVVVMTVVLIITTMKKSKHHRDESFNAYNKAPVEDVVEVRVQGNSRTAGGGGSARSQGSGGVISAGGSVISGSGSKKSNASDSSNKKGSEHGSSRKGSQGKNAGIGDLTVINNDKGTFGLADLMKASAEVLGNGALGSAYKAIMSNGVSVVVKRIRDMNKLGKDEFDAAIRRIGKLRHKNILTPLAYHYRKEEKLVVSEYVPKGSLLYVLHGDRGLTHADLNLATRLRIIKGIASGVQYLYAELSDYELPHGNLKSSNIFLGSNYEPLLADYGFFRLVTPTQAAQGLFAYKSPESVETQQVSSKGDVYCLGIVILELVTGKFPSQYLNTGKGGTNVIQWVKTAIEEKNESGFLDPEIASSTDSSLEAMIQLLHLGATCTETDPNKRPTMENVIKRIEEIQGA</sequence>
<evidence type="ECO:0000256" key="7">
    <source>
        <dbReference type="ARBA" id="ARBA00023136"/>
    </source>
</evidence>
<dbReference type="GO" id="GO:0005886">
    <property type="term" value="C:plasma membrane"/>
    <property type="evidence" value="ECO:0000318"/>
    <property type="project" value="GO_Central"/>
</dbReference>
<feature type="compositionally biased region" description="Low complexity" evidence="8">
    <location>
        <begin position="315"/>
        <end position="330"/>
    </location>
</feature>
<dbReference type="InterPro" id="IPR046959">
    <property type="entry name" value="PRK1-6/SRF4-like"/>
</dbReference>
<evidence type="ECO:0000256" key="1">
    <source>
        <dbReference type="ARBA" id="ARBA00004370"/>
    </source>
</evidence>
<evidence type="ECO:0000256" key="10">
    <source>
        <dbReference type="SAM" id="SignalP"/>
    </source>
</evidence>
<dbReference type="Gene3D" id="3.80.10.10">
    <property type="entry name" value="Ribonuclease Inhibitor"/>
    <property type="match status" value="1"/>
</dbReference>
<protein>
    <submittedName>
        <fullName evidence="13">Pollen receptor-like kinase 3</fullName>
    </submittedName>
</protein>
<dbReference type="InterPro" id="IPR032675">
    <property type="entry name" value="LRR_dom_sf"/>
</dbReference>
<organism evidence="12 13">
    <name type="scientific">Spinacia oleracea</name>
    <name type="common">Spinach</name>
    <dbReference type="NCBI Taxonomy" id="3562"/>
    <lineage>
        <taxon>Eukaryota</taxon>
        <taxon>Viridiplantae</taxon>
        <taxon>Streptophyta</taxon>
        <taxon>Embryophyta</taxon>
        <taxon>Tracheophyta</taxon>
        <taxon>Spermatophyta</taxon>
        <taxon>Magnoliopsida</taxon>
        <taxon>eudicotyledons</taxon>
        <taxon>Gunneridae</taxon>
        <taxon>Pentapetalae</taxon>
        <taxon>Caryophyllales</taxon>
        <taxon>Chenopodiaceae</taxon>
        <taxon>Chenopodioideae</taxon>
        <taxon>Anserineae</taxon>
        <taxon>Spinacia</taxon>
    </lineage>
</organism>
<evidence type="ECO:0000256" key="3">
    <source>
        <dbReference type="ARBA" id="ARBA00022692"/>
    </source>
</evidence>
<dbReference type="PANTHER" id="PTHR48007">
    <property type="entry name" value="LEUCINE-RICH REPEAT RECEPTOR-LIKE PROTEIN KINASE PXC1"/>
    <property type="match status" value="1"/>
</dbReference>
<comment type="subcellular location">
    <subcellularLocation>
        <location evidence="1">Membrane</location>
    </subcellularLocation>
</comment>
<gene>
    <name evidence="13" type="primary">LOC110775466</name>
</gene>
<dbReference type="Pfam" id="PF00560">
    <property type="entry name" value="LRR_1"/>
    <property type="match status" value="4"/>
</dbReference>
<dbReference type="GeneID" id="110775466"/>
<keyword evidence="6 9" id="KW-1133">Transmembrane helix</keyword>
<dbReference type="OrthoDB" id="418615at2759"/>
<evidence type="ECO:0000256" key="6">
    <source>
        <dbReference type="ARBA" id="ARBA00022989"/>
    </source>
</evidence>
<evidence type="ECO:0000259" key="11">
    <source>
        <dbReference type="PROSITE" id="PS50011"/>
    </source>
</evidence>
<reference evidence="12" key="1">
    <citation type="journal article" date="2021" name="Nat. Commun.">
        <title>Genomic analyses provide insights into spinach domestication and the genetic basis of agronomic traits.</title>
        <authorList>
            <person name="Cai X."/>
            <person name="Sun X."/>
            <person name="Xu C."/>
            <person name="Sun H."/>
            <person name="Wang X."/>
            <person name="Ge C."/>
            <person name="Zhang Z."/>
            <person name="Wang Q."/>
            <person name="Fei Z."/>
            <person name="Jiao C."/>
            <person name="Wang Q."/>
        </authorList>
    </citation>
    <scope>NUCLEOTIDE SEQUENCE [LARGE SCALE GENOMIC DNA]</scope>
    <source>
        <strain evidence="12">cv. Varoflay</strain>
    </source>
</reference>
<dbReference type="KEGG" id="soe:110775466"/>
<dbReference type="InterPro" id="IPR013210">
    <property type="entry name" value="LRR_N_plant-typ"/>
</dbReference>
<evidence type="ECO:0000256" key="4">
    <source>
        <dbReference type="ARBA" id="ARBA00022729"/>
    </source>
</evidence>
<dbReference type="PROSITE" id="PS50011">
    <property type="entry name" value="PROTEIN_KINASE_DOM"/>
    <property type="match status" value="1"/>
</dbReference>
<proteinExistence type="predicted"/>
<dbReference type="AlphaFoldDB" id="A0A9R0HRQ6"/>
<dbReference type="CDD" id="cd14066">
    <property type="entry name" value="STKc_IRAK"/>
    <property type="match status" value="1"/>
</dbReference>
<evidence type="ECO:0000256" key="5">
    <source>
        <dbReference type="ARBA" id="ARBA00022737"/>
    </source>
</evidence>
<dbReference type="FunFam" id="3.80.10.10:FF:000400">
    <property type="entry name" value="Nuclear pore complex protein NUP107"/>
    <property type="match status" value="1"/>
</dbReference>
<accession>A0A9R0HRQ6</accession>
<evidence type="ECO:0000256" key="8">
    <source>
        <dbReference type="SAM" id="MobiDB-lite"/>
    </source>
</evidence>
<feature type="chain" id="PRO_5040504089" evidence="10">
    <location>
        <begin position="23"/>
        <end position="649"/>
    </location>
</feature>
<keyword evidence="7 9" id="KW-0472">Membrane</keyword>
<keyword evidence="3 9" id="KW-0812">Transmembrane</keyword>
<feature type="region of interest" description="Disordered" evidence="8">
    <location>
        <begin position="315"/>
        <end position="353"/>
    </location>
</feature>
<feature type="signal peptide" evidence="10">
    <location>
        <begin position="1"/>
        <end position="22"/>
    </location>
</feature>
<keyword evidence="2" id="KW-0433">Leucine-rich repeat</keyword>
<feature type="transmembrane region" description="Helical" evidence="9">
    <location>
        <begin position="240"/>
        <end position="258"/>
    </location>
</feature>
<feature type="domain" description="Protein kinase" evidence="11">
    <location>
        <begin position="372"/>
        <end position="646"/>
    </location>
</feature>
<keyword evidence="5" id="KW-0677">Repeat</keyword>
<dbReference type="GO" id="GO:0005524">
    <property type="term" value="F:ATP binding"/>
    <property type="evidence" value="ECO:0007669"/>
    <property type="project" value="InterPro"/>
</dbReference>
<dbReference type="Proteomes" id="UP000813463">
    <property type="component" value="Chromosome 2"/>
</dbReference>
<evidence type="ECO:0000256" key="2">
    <source>
        <dbReference type="ARBA" id="ARBA00022614"/>
    </source>
</evidence>
<keyword evidence="4 10" id="KW-0732">Signal</keyword>
<keyword evidence="12" id="KW-1185">Reference proteome</keyword>
<dbReference type="Pfam" id="PF08263">
    <property type="entry name" value="LRRNT_2"/>
    <property type="match status" value="1"/>
</dbReference>
<dbReference type="InterPro" id="IPR000719">
    <property type="entry name" value="Prot_kinase_dom"/>
</dbReference>
<evidence type="ECO:0000256" key="9">
    <source>
        <dbReference type="SAM" id="Phobius"/>
    </source>
</evidence>
<dbReference type="InterPro" id="IPR011009">
    <property type="entry name" value="Kinase-like_dom_sf"/>
</dbReference>
<dbReference type="InterPro" id="IPR001611">
    <property type="entry name" value="Leu-rich_rpt"/>
</dbReference>
<evidence type="ECO:0000313" key="12">
    <source>
        <dbReference type="Proteomes" id="UP000813463"/>
    </source>
</evidence>
<dbReference type="RefSeq" id="XP_021835762.1">
    <property type="nucleotide sequence ID" value="XM_021980070.2"/>
</dbReference>
<dbReference type="GO" id="GO:0004674">
    <property type="term" value="F:protein serine/threonine kinase activity"/>
    <property type="evidence" value="ECO:0000318"/>
    <property type="project" value="GO_Central"/>
</dbReference>
<dbReference type="PANTHER" id="PTHR48007:SF29">
    <property type="entry name" value="POLLEN RECEPTOR-LIKE KINASE 3"/>
    <property type="match status" value="1"/>
</dbReference>
<feature type="compositionally biased region" description="Basic and acidic residues" evidence="8">
    <location>
        <begin position="331"/>
        <end position="340"/>
    </location>
</feature>
<dbReference type="Pfam" id="PF00069">
    <property type="entry name" value="Pkinase"/>
    <property type="match status" value="1"/>
</dbReference>
<name>A0A9R0HRQ6_SPIOL</name>
<dbReference type="SUPFAM" id="SSF56112">
    <property type="entry name" value="Protein kinase-like (PK-like)"/>
    <property type="match status" value="1"/>
</dbReference>
<dbReference type="SUPFAM" id="SSF52058">
    <property type="entry name" value="L domain-like"/>
    <property type="match status" value="1"/>
</dbReference>